<dbReference type="PANTHER" id="PTHR10091:SF0">
    <property type="entry name" value="GALACTOSE MUTAROTASE"/>
    <property type="match status" value="1"/>
</dbReference>
<dbReference type="AlphaFoldDB" id="A0AAP2CLR5"/>
<dbReference type="RefSeq" id="WP_213945801.1">
    <property type="nucleotide sequence ID" value="NZ_JAHCMY010000007.1"/>
</dbReference>
<dbReference type="InterPro" id="IPR008183">
    <property type="entry name" value="Aldose_1/G6P_1-epimerase"/>
</dbReference>
<dbReference type="PIRSF" id="PIRSF005096">
    <property type="entry name" value="GALM"/>
    <property type="match status" value="1"/>
</dbReference>
<evidence type="ECO:0000256" key="11">
    <source>
        <dbReference type="PIRNR" id="PIRNR005096"/>
    </source>
</evidence>
<dbReference type="InterPro" id="IPR047215">
    <property type="entry name" value="Galactose_mutarotase-like"/>
</dbReference>
<feature type="binding site" evidence="13">
    <location>
        <position position="234"/>
    </location>
    <ligand>
        <name>beta-D-galactose</name>
        <dbReference type="ChEBI" id="CHEBI:27667"/>
    </ligand>
</feature>
<organism evidence="15 16">
    <name type="scientific">Litoribacter ruber</name>
    <dbReference type="NCBI Taxonomy" id="702568"/>
    <lineage>
        <taxon>Bacteria</taxon>
        <taxon>Pseudomonadati</taxon>
        <taxon>Bacteroidota</taxon>
        <taxon>Cytophagia</taxon>
        <taxon>Cytophagales</taxon>
        <taxon>Cyclobacteriaceae</taxon>
        <taxon>Litoribacter</taxon>
    </lineage>
</organism>
<evidence type="ECO:0000256" key="10">
    <source>
        <dbReference type="ARBA" id="ARBA00023277"/>
    </source>
</evidence>
<dbReference type="GO" id="GO:0005737">
    <property type="term" value="C:cytoplasm"/>
    <property type="evidence" value="ECO:0007669"/>
    <property type="project" value="UniProtKB-SubCell"/>
</dbReference>
<evidence type="ECO:0000256" key="14">
    <source>
        <dbReference type="PIRSR" id="PIRSR005096-3"/>
    </source>
</evidence>
<dbReference type="GO" id="GO:0004034">
    <property type="term" value="F:aldose 1-epimerase activity"/>
    <property type="evidence" value="ECO:0007669"/>
    <property type="project" value="UniProtKB-EC"/>
</dbReference>
<dbReference type="InterPro" id="IPR014718">
    <property type="entry name" value="GH-type_carb-bd"/>
</dbReference>
<feature type="active site" description="Proton donor" evidence="12">
    <location>
        <position position="162"/>
    </location>
</feature>
<dbReference type="GO" id="GO:0006006">
    <property type="term" value="P:glucose metabolic process"/>
    <property type="evidence" value="ECO:0007669"/>
    <property type="project" value="TreeGrafter"/>
</dbReference>
<dbReference type="FunFam" id="2.70.98.10:FF:000003">
    <property type="entry name" value="Aldose 1-epimerase"/>
    <property type="match status" value="1"/>
</dbReference>
<evidence type="ECO:0000256" key="13">
    <source>
        <dbReference type="PIRSR" id="PIRSR005096-2"/>
    </source>
</evidence>
<keyword evidence="7" id="KW-0597">Phosphoprotein</keyword>
<feature type="active site" description="Proton acceptor" evidence="12">
    <location>
        <position position="300"/>
    </location>
</feature>
<sequence>MNLYKLKNSNGMEIHVTNYGGRVVKLLAPDKEGQLLDVVLGFDDLQDYKKSSEAYFGAVIGRFANRIAKGKFTLDGEEFTLDQNNGPNSLHGGAKGFHHADWEVLSADTEHVAFRYLSADGEEGFPGNLEVNMVYTLTEEDAFRIDYEATTDQKTVVNLSHHSFFNLNGAGEGDVLDHQLEINANAFTPVDETQIPTGEITLVKDSPFDFHSPRVIGERIKNDHVQLKFGKGYDHNWVLNRPEPGLLEYAAGIWSERSGIKMEVFTTQPGIQFYTSNFLDGRVKGKGGKTYPKHSAFCLETQHFPDSPNHSYFPSTVLEKREVYRETCVYKFSTLE</sequence>
<evidence type="ECO:0000313" key="16">
    <source>
        <dbReference type="Proteomes" id="UP001319104"/>
    </source>
</evidence>
<dbReference type="InterPro" id="IPR011013">
    <property type="entry name" value="Gal_mutarotase_sf_dom"/>
</dbReference>
<feature type="binding site" evidence="14">
    <location>
        <begin position="65"/>
        <end position="66"/>
    </location>
    <ligand>
        <name>beta-D-galactose</name>
        <dbReference type="ChEBI" id="CHEBI:27667"/>
    </ligand>
</feature>
<comment type="subcellular location">
    <subcellularLocation>
        <location evidence="2">Cytoplasm</location>
    </subcellularLocation>
</comment>
<evidence type="ECO:0000256" key="8">
    <source>
        <dbReference type="ARBA" id="ARBA00022837"/>
    </source>
</evidence>
<evidence type="ECO:0000256" key="3">
    <source>
        <dbReference type="ARBA" id="ARBA00005028"/>
    </source>
</evidence>
<evidence type="ECO:0000256" key="6">
    <source>
        <dbReference type="ARBA" id="ARBA00022490"/>
    </source>
</evidence>
<dbReference type="Pfam" id="PF01263">
    <property type="entry name" value="Aldose_epim"/>
    <property type="match status" value="1"/>
</dbReference>
<evidence type="ECO:0000313" key="15">
    <source>
        <dbReference type="EMBL" id="MBS9524940.1"/>
    </source>
</evidence>
<dbReference type="GO" id="GO:0033499">
    <property type="term" value="P:galactose catabolic process via UDP-galactose, Leloir pathway"/>
    <property type="evidence" value="ECO:0007669"/>
    <property type="project" value="TreeGrafter"/>
</dbReference>
<evidence type="ECO:0000256" key="2">
    <source>
        <dbReference type="ARBA" id="ARBA00004496"/>
    </source>
</evidence>
<evidence type="ECO:0000256" key="12">
    <source>
        <dbReference type="PIRSR" id="PIRSR005096-1"/>
    </source>
</evidence>
<dbReference type="InterPro" id="IPR015443">
    <property type="entry name" value="Aldose_1-epimerase"/>
</dbReference>
<proteinExistence type="inferred from homology"/>
<dbReference type="CDD" id="cd09019">
    <property type="entry name" value="galactose_mutarotase_like"/>
    <property type="match status" value="1"/>
</dbReference>
<accession>A0AAP2CLR5</accession>
<comment type="pathway">
    <text evidence="3 11">Carbohydrate metabolism; hexose metabolism.</text>
</comment>
<evidence type="ECO:0000256" key="5">
    <source>
        <dbReference type="ARBA" id="ARBA00011245"/>
    </source>
</evidence>
<evidence type="ECO:0000256" key="9">
    <source>
        <dbReference type="ARBA" id="ARBA00023235"/>
    </source>
</evidence>
<comment type="similarity">
    <text evidence="4 11">Belongs to the aldose epimerase family.</text>
</comment>
<keyword evidence="10 11" id="KW-0119">Carbohydrate metabolism</keyword>
<dbReference type="Gene3D" id="2.70.98.10">
    <property type="match status" value="1"/>
</dbReference>
<keyword evidence="6" id="KW-0963">Cytoplasm</keyword>
<gene>
    <name evidence="15" type="ORF">KI659_13050</name>
</gene>
<dbReference type="EC" id="5.1.3.3" evidence="11"/>
<keyword evidence="8" id="KW-0106">Calcium</keyword>
<reference evidence="15 16" key="1">
    <citation type="submission" date="2021-05" db="EMBL/GenBank/DDBJ databases">
        <authorList>
            <person name="Zhang Z.D."/>
            <person name="Osman G."/>
        </authorList>
    </citation>
    <scope>NUCLEOTIDE SEQUENCE [LARGE SCALE GENOMIC DNA]</scope>
    <source>
        <strain evidence="15 16">KCTC 32217</strain>
    </source>
</reference>
<dbReference type="GO" id="GO:0030246">
    <property type="term" value="F:carbohydrate binding"/>
    <property type="evidence" value="ECO:0007669"/>
    <property type="project" value="InterPro"/>
</dbReference>
<comment type="subunit">
    <text evidence="5">Monomer.</text>
</comment>
<keyword evidence="16" id="KW-1185">Reference proteome</keyword>
<keyword evidence="9 11" id="KW-0413">Isomerase</keyword>
<comment type="catalytic activity">
    <reaction evidence="11">
        <text>alpha-D-glucose = beta-D-glucose</text>
        <dbReference type="Rhea" id="RHEA:10264"/>
        <dbReference type="ChEBI" id="CHEBI:15903"/>
        <dbReference type="ChEBI" id="CHEBI:17925"/>
        <dbReference type="EC" id="5.1.3.3"/>
    </reaction>
</comment>
<dbReference type="PANTHER" id="PTHR10091">
    <property type="entry name" value="ALDOSE-1-EPIMERASE"/>
    <property type="match status" value="1"/>
</dbReference>
<dbReference type="EMBL" id="JAHCMY010000007">
    <property type="protein sequence ID" value="MBS9524940.1"/>
    <property type="molecule type" value="Genomic_DNA"/>
</dbReference>
<evidence type="ECO:0000256" key="7">
    <source>
        <dbReference type="ARBA" id="ARBA00022553"/>
    </source>
</evidence>
<comment type="cofactor">
    <cofactor evidence="1">
        <name>Ca(2+)</name>
        <dbReference type="ChEBI" id="CHEBI:29108"/>
    </cofactor>
</comment>
<dbReference type="Proteomes" id="UP001319104">
    <property type="component" value="Unassembled WGS sequence"/>
</dbReference>
<dbReference type="SUPFAM" id="SSF74650">
    <property type="entry name" value="Galactose mutarotase-like"/>
    <property type="match status" value="1"/>
</dbReference>
<name>A0AAP2CLR5_9BACT</name>
<dbReference type="NCBIfam" id="NF008277">
    <property type="entry name" value="PRK11055.1"/>
    <property type="match status" value="1"/>
</dbReference>
<protein>
    <recommendedName>
        <fullName evidence="11">Aldose 1-epimerase</fullName>
        <ecNumber evidence="11">5.1.3.3</ecNumber>
    </recommendedName>
</protein>
<comment type="caution">
    <text evidence="15">The sequence shown here is derived from an EMBL/GenBank/DDBJ whole genome shotgun (WGS) entry which is preliminary data.</text>
</comment>
<evidence type="ECO:0000256" key="4">
    <source>
        <dbReference type="ARBA" id="ARBA00006206"/>
    </source>
</evidence>
<evidence type="ECO:0000256" key="1">
    <source>
        <dbReference type="ARBA" id="ARBA00001913"/>
    </source>
</evidence>